<dbReference type="RefSeq" id="WP_084335486.1">
    <property type="nucleotide sequence ID" value="NZ_CBKZNZ010000117.1"/>
</dbReference>
<evidence type="ECO:0008006" key="8">
    <source>
        <dbReference type="Google" id="ProtNLM"/>
    </source>
</evidence>
<sequence>MTDTSALQIAIIGGGPAGLMAAEVLSQAGLSVDLYDAMPSVGRKFLLAGVGGMNITHSEAAEAFLSRYGERRDAIAPLLADFDAGALREWIHGLGIETFVGSSGRVFPRDMKAAPLLRAWLKRLREAGVALHTRHRWLGWNDNGDLRLATPNGERRVRADAVLLALGGGSWARLGSDGAWVPLLEERGVVIAPLQPSNCGFEVAGWSPLFRDKFAGAPLKHVAIRLDDEEPRQGEFVITATGVEGSLIYALSARTRQRIAETGSAILYLDLLPRHSPEKIAAALARPRGSRSMAKHLHSQLGIDGVKAGLLRELTPAETFADNTRLAAAIKALPLRLEHPRPLDEAISSAGGVPFEALDSNLMLRALPGVFCAGEMLDWEAPTGGYLLTACFASGRAAGLGMLDWLRERR</sequence>
<dbReference type="InterPro" id="IPR057661">
    <property type="entry name" value="RsdA/BaiN/AoA(So)_Rossmann"/>
</dbReference>
<feature type="domain" description="RsdA/BaiN/AoA(So)-like Rossmann fold-like" evidence="4">
    <location>
        <begin position="8"/>
        <end position="399"/>
    </location>
</feature>
<dbReference type="SUPFAM" id="SSF51905">
    <property type="entry name" value="FAD/NAD(P)-binding domain"/>
    <property type="match status" value="1"/>
</dbReference>
<keyword evidence="7" id="KW-1185">Reference proteome</keyword>
<dbReference type="PANTHER" id="PTHR42887:SF1">
    <property type="entry name" value="BLR3961 PROTEIN"/>
    <property type="match status" value="1"/>
</dbReference>
<dbReference type="InterPro" id="IPR023166">
    <property type="entry name" value="BaiN-like_dom_sf"/>
</dbReference>
<evidence type="ECO:0000256" key="3">
    <source>
        <dbReference type="ARBA" id="ARBA00022827"/>
    </source>
</evidence>
<dbReference type="PANTHER" id="PTHR42887">
    <property type="entry name" value="OS12G0638800 PROTEIN"/>
    <property type="match status" value="1"/>
</dbReference>
<dbReference type="AlphaFoldDB" id="A0A1G9B8W0"/>
<dbReference type="STRING" id="137658.SAMN05216186_106171"/>
<dbReference type="Proteomes" id="UP000198706">
    <property type="component" value="Unassembled WGS sequence"/>
</dbReference>
<evidence type="ECO:0000313" key="7">
    <source>
        <dbReference type="Proteomes" id="UP000198706"/>
    </source>
</evidence>
<dbReference type="SUPFAM" id="SSF160996">
    <property type="entry name" value="HI0933 insert domain-like"/>
    <property type="match status" value="1"/>
</dbReference>
<dbReference type="InterPro" id="IPR004792">
    <property type="entry name" value="BaiN-like"/>
</dbReference>
<dbReference type="Gene3D" id="1.10.8.260">
    <property type="entry name" value="HI0933 insert domain-like"/>
    <property type="match status" value="1"/>
</dbReference>
<dbReference type="EMBL" id="FNFD01000006">
    <property type="protein sequence ID" value="SDK35460.1"/>
    <property type="molecule type" value="Genomic_DNA"/>
</dbReference>
<organism evidence="6 7">
    <name type="scientific">Pseudomonas indica</name>
    <dbReference type="NCBI Taxonomy" id="137658"/>
    <lineage>
        <taxon>Bacteria</taxon>
        <taxon>Pseudomonadati</taxon>
        <taxon>Pseudomonadota</taxon>
        <taxon>Gammaproteobacteria</taxon>
        <taxon>Pseudomonadales</taxon>
        <taxon>Pseudomonadaceae</taxon>
        <taxon>Pseudomonas</taxon>
    </lineage>
</organism>
<dbReference type="Gene3D" id="2.40.30.10">
    <property type="entry name" value="Translation factors"/>
    <property type="match status" value="1"/>
</dbReference>
<evidence type="ECO:0000256" key="1">
    <source>
        <dbReference type="ARBA" id="ARBA00001974"/>
    </source>
</evidence>
<dbReference type="NCBIfam" id="TIGR00275">
    <property type="entry name" value="aminoacetone oxidase family FAD-binding enzyme"/>
    <property type="match status" value="1"/>
</dbReference>
<evidence type="ECO:0000256" key="2">
    <source>
        <dbReference type="ARBA" id="ARBA00022630"/>
    </source>
</evidence>
<comment type="cofactor">
    <cofactor evidence="1">
        <name>FAD</name>
        <dbReference type="ChEBI" id="CHEBI:57692"/>
    </cofactor>
</comment>
<proteinExistence type="predicted"/>
<keyword evidence="3" id="KW-0274">FAD</keyword>
<name>A0A1G9B8W0_9PSED</name>
<evidence type="ECO:0000259" key="4">
    <source>
        <dbReference type="Pfam" id="PF03486"/>
    </source>
</evidence>
<gene>
    <name evidence="6" type="ORF">SAMN05216186_106171</name>
</gene>
<feature type="domain" description="RsdA/BaiN/AoA(So)-like insert" evidence="5">
    <location>
        <begin position="195"/>
        <end position="348"/>
    </location>
</feature>
<dbReference type="InterPro" id="IPR036188">
    <property type="entry name" value="FAD/NAD-bd_sf"/>
</dbReference>
<evidence type="ECO:0000259" key="5">
    <source>
        <dbReference type="Pfam" id="PF22780"/>
    </source>
</evidence>
<accession>A0A1G9B8W0</accession>
<dbReference type="InterPro" id="IPR055178">
    <property type="entry name" value="RsdA/BaiN/AoA(So)-like_dom"/>
</dbReference>
<protein>
    <recommendedName>
        <fullName evidence="8">TIGR03862 family flavoprotein</fullName>
    </recommendedName>
</protein>
<evidence type="ECO:0000313" key="6">
    <source>
        <dbReference type="EMBL" id="SDK35460.1"/>
    </source>
</evidence>
<dbReference type="InterPro" id="IPR022460">
    <property type="entry name" value="Flavoprotein_PP4765"/>
</dbReference>
<dbReference type="Pfam" id="PF03486">
    <property type="entry name" value="HI0933_like"/>
    <property type="match status" value="1"/>
</dbReference>
<dbReference type="NCBIfam" id="TIGR03862">
    <property type="entry name" value="flavo_PP4765"/>
    <property type="match status" value="1"/>
</dbReference>
<dbReference type="Gene3D" id="3.50.50.60">
    <property type="entry name" value="FAD/NAD(P)-binding domain"/>
    <property type="match status" value="1"/>
</dbReference>
<reference evidence="6 7" key="1">
    <citation type="submission" date="2016-10" db="EMBL/GenBank/DDBJ databases">
        <authorList>
            <person name="de Groot N.N."/>
        </authorList>
    </citation>
    <scope>NUCLEOTIDE SEQUENCE [LARGE SCALE GENOMIC DNA]</scope>
    <source>
        <strain evidence="6 7">JCM 21544</strain>
    </source>
</reference>
<dbReference type="PRINTS" id="PR00419">
    <property type="entry name" value="ADXRDTASE"/>
</dbReference>
<keyword evidence="2" id="KW-0285">Flavoprotein</keyword>
<dbReference type="Pfam" id="PF22780">
    <property type="entry name" value="HI0933_like_1st"/>
    <property type="match status" value="1"/>
</dbReference>